<evidence type="ECO:0000313" key="1">
    <source>
        <dbReference type="EMBL" id="CAG2204873.1"/>
    </source>
</evidence>
<sequence length="339" mass="37701">MVNCLLVNLIASIHKQTPDHASIHKQTPRSMVNCLSVNLIASINKQTPRSMKHHPSVTIILVGGSQIITHPYYSKGQTGVISTINKHHPSDHYTQWRISNYNSPILLKGQQCDHYTQWRSQIITHPYYSKGQTGVISSNRKHHPSVTIIPNGGSQIITHHTTLKGNRNKQVILNGGSQIITHPYYSKTGVISPNTNTILVTIILNGGSQIIHPYSLKRQMETPSSVTLYSMEDQIITHPYYFKGQTGKLSLSNTNTILVTIILNGGSQIITHPYYSKKGRQKHHPSVTIILNGGSQIITHPYFSKGQTETPSSVTINGGSQIITHPYYSKANWLVISLK</sequence>
<keyword evidence="2" id="KW-1185">Reference proteome</keyword>
<gene>
    <name evidence="1" type="ORF">MEDL_19229</name>
</gene>
<evidence type="ECO:0000313" key="2">
    <source>
        <dbReference type="Proteomes" id="UP000683360"/>
    </source>
</evidence>
<protein>
    <submittedName>
        <fullName evidence="1">Uncharacterized protein</fullName>
    </submittedName>
</protein>
<dbReference type="EMBL" id="CAJPWZ010000984">
    <property type="protein sequence ID" value="CAG2204873.1"/>
    <property type="molecule type" value="Genomic_DNA"/>
</dbReference>
<name>A0A8S3R6P9_MYTED</name>
<organism evidence="1 2">
    <name type="scientific">Mytilus edulis</name>
    <name type="common">Blue mussel</name>
    <dbReference type="NCBI Taxonomy" id="6550"/>
    <lineage>
        <taxon>Eukaryota</taxon>
        <taxon>Metazoa</taxon>
        <taxon>Spiralia</taxon>
        <taxon>Lophotrochozoa</taxon>
        <taxon>Mollusca</taxon>
        <taxon>Bivalvia</taxon>
        <taxon>Autobranchia</taxon>
        <taxon>Pteriomorphia</taxon>
        <taxon>Mytilida</taxon>
        <taxon>Mytiloidea</taxon>
        <taxon>Mytilidae</taxon>
        <taxon>Mytilinae</taxon>
        <taxon>Mytilus</taxon>
    </lineage>
</organism>
<dbReference type="AlphaFoldDB" id="A0A8S3R6P9"/>
<dbReference type="Proteomes" id="UP000683360">
    <property type="component" value="Unassembled WGS sequence"/>
</dbReference>
<accession>A0A8S3R6P9</accession>
<reference evidence="1" key="1">
    <citation type="submission" date="2021-03" db="EMBL/GenBank/DDBJ databases">
        <authorList>
            <person name="Bekaert M."/>
        </authorList>
    </citation>
    <scope>NUCLEOTIDE SEQUENCE</scope>
</reference>
<comment type="caution">
    <text evidence="1">The sequence shown here is derived from an EMBL/GenBank/DDBJ whole genome shotgun (WGS) entry which is preliminary data.</text>
</comment>
<proteinExistence type="predicted"/>